<evidence type="ECO:0000256" key="10">
    <source>
        <dbReference type="RuleBase" id="RU000461"/>
    </source>
</evidence>
<evidence type="ECO:0000256" key="6">
    <source>
        <dbReference type="ARBA" id="ARBA00023002"/>
    </source>
</evidence>
<evidence type="ECO:0000256" key="5">
    <source>
        <dbReference type="ARBA" id="ARBA00022723"/>
    </source>
</evidence>
<evidence type="ECO:0000256" key="2">
    <source>
        <dbReference type="ARBA" id="ARBA00005179"/>
    </source>
</evidence>
<keyword evidence="5 9" id="KW-0479">Metal-binding</keyword>
<keyword evidence="8 10" id="KW-0503">Monooxygenase</keyword>
<dbReference type="SUPFAM" id="SSF48264">
    <property type="entry name" value="Cytochrome P450"/>
    <property type="match status" value="1"/>
</dbReference>
<evidence type="ECO:0000313" key="11">
    <source>
        <dbReference type="EMBL" id="PFH47242.1"/>
    </source>
</evidence>
<dbReference type="OrthoDB" id="2789670at2759"/>
<evidence type="ECO:0000256" key="8">
    <source>
        <dbReference type="ARBA" id="ARBA00023033"/>
    </source>
</evidence>
<keyword evidence="12" id="KW-1185">Reference proteome</keyword>
<dbReference type="STRING" id="703135.A0A2A9NHQ8"/>
<dbReference type="GO" id="GO:0005506">
    <property type="term" value="F:iron ion binding"/>
    <property type="evidence" value="ECO:0007669"/>
    <property type="project" value="InterPro"/>
</dbReference>
<evidence type="ECO:0000256" key="4">
    <source>
        <dbReference type="ARBA" id="ARBA00022617"/>
    </source>
</evidence>
<gene>
    <name evidence="11" type="ORF">AMATHDRAFT_6965</name>
</gene>
<comment type="cofactor">
    <cofactor evidence="1 9">
        <name>heme</name>
        <dbReference type="ChEBI" id="CHEBI:30413"/>
    </cofactor>
</comment>
<dbReference type="Gene3D" id="1.10.630.10">
    <property type="entry name" value="Cytochrome P450"/>
    <property type="match status" value="1"/>
</dbReference>
<dbReference type="GO" id="GO:0020037">
    <property type="term" value="F:heme binding"/>
    <property type="evidence" value="ECO:0007669"/>
    <property type="project" value="InterPro"/>
</dbReference>
<dbReference type="Proteomes" id="UP000242287">
    <property type="component" value="Unassembled WGS sequence"/>
</dbReference>
<sequence length="168" mass="18731">MVIGPPSWLFHFLGRGDYVEHMTGVSHVATEDDEYDGYYIPKGTLVFGNVWSILHDPVMYPEPHEFKPERFLKDGKFDLKDILDPHDVTFGYGRRICLGKHLSENSILITISSVLAVYNILPPLDMTGSPIPLKAKVTSGLLSHPVSLDCIIKPRSAVPTELVLSSEL</sequence>
<dbReference type="AlphaFoldDB" id="A0A2A9NHQ8"/>
<dbReference type="InterPro" id="IPR017972">
    <property type="entry name" value="Cyt_P450_CS"/>
</dbReference>
<dbReference type="InterPro" id="IPR036396">
    <property type="entry name" value="Cyt_P450_sf"/>
</dbReference>
<comment type="pathway">
    <text evidence="2">Secondary metabolite biosynthesis.</text>
</comment>
<keyword evidence="6 10" id="KW-0560">Oxidoreductase</keyword>
<dbReference type="PANTHER" id="PTHR46300">
    <property type="entry name" value="P450, PUTATIVE (EUROFUNG)-RELATED-RELATED"/>
    <property type="match status" value="1"/>
</dbReference>
<dbReference type="EMBL" id="KZ302125">
    <property type="protein sequence ID" value="PFH47242.1"/>
    <property type="molecule type" value="Genomic_DNA"/>
</dbReference>
<protein>
    <recommendedName>
        <fullName evidence="13">Cytochrome P450</fullName>
    </recommendedName>
</protein>
<evidence type="ECO:0000256" key="9">
    <source>
        <dbReference type="PIRSR" id="PIRSR602401-1"/>
    </source>
</evidence>
<dbReference type="InterPro" id="IPR050364">
    <property type="entry name" value="Cytochrome_P450_fung"/>
</dbReference>
<accession>A0A2A9NHQ8</accession>
<keyword evidence="4 9" id="KW-0349">Heme</keyword>
<evidence type="ECO:0008006" key="13">
    <source>
        <dbReference type="Google" id="ProtNLM"/>
    </source>
</evidence>
<evidence type="ECO:0000256" key="1">
    <source>
        <dbReference type="ARBA" id="ARBA00001971"/>
    </source>
</evidence>
<evidence type="ECO:0000313" key="12">
    <source>
        <dbReference type="Proteomes" id="UP000242287"/>
    </source>
</evidence>
<proteinExistence type="inferred from homology"/>
<reference evidence="11 12" key="1">
    <citation type="submission" date="2014-02" db="EMBL/GenBank/DDBJ databases">
        <title>Transposable element dynamics among asymbiotic and ectomycorrhizal Amanita fungi.</title>
        <authorList>
            <consortium name="DOE Joint Genome Institute"/>
            <person name="Hess J."/>
            <person name="Skrede I."/>
            <person name="Wolfe B."/>
            <person name="LaButti K."/>
            <person name="Ohm R.A."/>
            <person name="Grigoriev I.V."/>
            <person name="Pringle A."/>
        </authorList>
    </citation>
    <scope>NUCLEOTIDE SEQUENCE [LARGE SCALE GENOMIC DNA]</scope>
    <source>
        <strain evidence="11 12">SKay4041</strain>
    </source>
</reference>
<keyword evidence="7 9" id="KW-0408">Iron</keyword>
<dbReference type="PANTHER" id="PTHR46300:SF7">
    <property type="entry name" value="P450, PUTATIVE (EUROFUNG)-RELATED"/>
    <property type="match status" value="1"/>
</dbReference>
<dbReference type="InterPro" id="IPR001128">
    <property type="entry name" value="Cyt_P450"/>
</dbReference>
<comment type="similarity">
    <text evidence="3 10">Belongs to the cytochrome P450 family.</text>
</comment>
<dbReference type="PRINTS" id="PR00463">
    <property type="entry name" value="EP450I"/>
</dbReference>
<evidence type="ECO:0000256" key="7">
    <source>
        <dbReference type="ARBA" id="ARBA00023004"/>
    </source>
</evidence>
<name>A0A2A9NHQ8_9AGAR</name>
<evidence type="ECO:0000256" key="3">
    <source>
        <dbReference type="ARBA" id="ARBA00010617"/>
    </source>
</evidence>
<dbReference type="Pfam" id="PF00067">
    <property type="entry name" value="p450"/>
    <property type="match status" value="1"/>
</dbReference>
<dbReference type="GO" id="GO:0004497">
    <property type="term" value="F:monooxygenase activity"/>
    <property type="evidence" value="ECO:0007669"/>
    <property type="project" value="UniProtKB-KW"/>
</dbReference>
<organism evidence="11 12">
    <name type="scientific">Amanita thiersii Skay4041</name>
    <dbReference type="NCBI Taxonomy" id="703135"/>
    <lineage>
        <taxon>Eukaryota</taxon>
        <taxon>Fungi</taxon>
        <taxon>Dikarya</taxon>
        <taxon>Basidiomycota</taxon>
        <taxon>Agaricomycotina</taxon>
        <taxon>Agaricomycetes</taxon>
        <taxon>Agaricomycetidae</taxon>
        <taxon>Agaricales</taxon>
        <taxon>Pluteineae</taxon>
        <taxon>Amanitaceae</taxon>
        <taxon>Amanita</taxon>
    </lineage>
</organism>
<dbReference type="PROSITE" id="PS00086">
    <property type="entry name" value="CYTOCHROME_P450"/>
    <property type="match status" value="1"/>
</dbReference>
<dbReference type="GO" id="GO:0016705">
    <property type="term" value="F:oxidoreductase activity, acting on paired donors, with incorporation or reduction of molecular oxygen"/>
    <property type="evidence" value="ECO:0007669"/>
    <property type="project" value="InterPro"/>
</dbReference>
<feature type="binding site" description="axial binding residue" evidence="9">
    <location>
        <position position="97"/>
    </location>
    <ligand>
        <name>heme</name>
        <dbReference type="ChEBI" id="CHEBI:30413"/>
    </ligand>
    <ligandPart>
        <name>Fe</name>
        <dbReference type="ChEBI" id="CHEBI:18248"/>
    </ligandPart>
</feature>
<dbReference type="InterPro" id="IPR002401">
    <property type="entry name" value="Cyt_P450_E_grp-I"/>
</dbReference>